<evidence type="ECO:0000259" key="1">
    <source>
        <dbReference type="Pfam" id="PF13843"/>
    </source>
</evidence>
<protein>
    <submittedName>
        <fullName evidence="2">DDE_Tnp_1_7 domain-containing protein</fullName>
    </submittedName>
</protein>
<evidence type="ECO:0000313" key="3">
    <source>
        <dbReference type="Proteomes" id="UP000887013"/>
    </source>
</evidence>
<dbReference type="Proteomes" id="UP000887013">
    <property type="component" value="Unassembled WGS sequence"/>
</dbReference>
<comment type="caution">
    <text evidence="2">The sequence shown here is derived from an EMBL/GenBank/DDBJ whole genome shotgun (WGS) entry which is preliminary data.</text>
</comment>
<dbReference type="AlphaFoldDB" id="A0A8X6NYN4"/>
<gene>
    <name evidence="2" type="primary">AVEN_35239_1</name>
    <name evidence="2" type="ORF">NPIL_640931</name>
</gene>
<proteinExistence type="predicted"/>
<keyword evidence="3" id="KW-1185">Reference proteome</keyword>
<dbReference type="Pfam" id="PF13843">
    <property type="entry name" value="DDE_Tnp_1_7"/>
    <property type="match status" value="1"/>
</dbReference>
<dbReference type="EMBL" id="BMAW01063683">
    <property type="protein sequence ID" value="GFT41406.1"/>
    <property type="molecule type" value="Genomic_DNA"/>
</dbReference>
<accession>A0A8X6NYN4</accession>
<feature type="domain" description="PiggyBac transposable element-derived protein" evidence="1">
    <location>
        <begin position="74"/>
        <end position="191"/>
    </location>
</feature>
<organism evidence="2 3">
    <name type="scientific">Nephila pilipes</name>
    <name type="common">Giant wood spider</name>
    <name type="synonym">Nephila maculata</name>
    <dbReference type="NCBI Taxonomy" id="299642"/>
    <lineage>
        <taxon>Eukaryota</taxon>
        <taxon>Metazoa</taxon>
        <taxon>Ecdysozoa</taxon>
        <taxon>Arthropoda</taxon>
        <taxon>Chelicerata</taxon>
        <taxon>Arachnida</taxon>
        <taxon>Araneae</taxon>
        <taxon>Araneomorphae</taxon>
        <taxon>Entelegynae</taxon>
        <taxon>Araneoidea</taxon>
        <taxon>Nephilidae</taxon>
        <taxon>Nephila</taxon>
    </lineage>
</organism>
<dbReference type="OrthoDB" id="10057959at2759"/>
<name>A0A8X6NYN4_NEPPI</name>
<reference evidence="2" key="1">
    <citation type="submission" date="2020-08" db="EMBL/GenBank/DDBJ databases">
        <title>Multicomponent nature underlies the extraordinary mechanical properties of spider dragline silk.</title>
        <authorList>
            <person name="Kono N."/>
            <person name="Nakamura H."/>
            <person name="Mori M."/>
            <person name="Yoshida Y."/>
            <person name="Ohtoshi R."/>
            <person name="Malay A.D."/>
            <person name="Moran D.A.P."/>
            <person name="Tomita M."/>
            <person name="Numata K."/>
            <person name="Arakawa K."/>
        </authorList>
    </citation>
    <scope>NUCLEOTIDE SEQUENCE</scope>
</reference>
<sequence length="191" mass="21600">MLEKFVSLTNSEIRRQKDRYAEQKSVVSETCNDESKALFGILILAVAVKNNHLASSELFDTILYGDRYKAGMNEDYMVNAIPYLGSHTQTKGIPFASYFVKESTRSIQGTNRNITTNNWFASISLAEKLLMTPINLTIVGTLKKNEREIPPELLQLRSRTVGISLYCFDQAKTLLSYKTKPNKCVILLSTF</sequence>
<evidence type="ECO:0000313" key="2">
    <source>
        <dbReference type="EMBL" id="GFT41406.1"/>
    </source>
</evidence>
<dbReference type="InterPro" id="IPR029526">
    <property type="entry name" value="PGBD"/>
</dbReference>